<keyword evidence="9" id="KW-0472">Membrane</keyword>
<protein>
    <recommendedName>
        <fullName evidence="10">TonB C-terminal domain-containing protein</fullName>
    </recommendedName>
</protein>
<comment type="subcellular location">
    <subcellularLocation>
        <location evidence="1">Cell inner membrane</location>
        <topology evidence="1">Single-pass membrane protein</topology>
        <orientation evidence="1">Periplasmic side</orientation>
    </subcellularLocation>
</comment>
<dbReference type="InterPro" id="IPR051045">
    <property type="entry name" value="TonB-dependent_transducer"/>
</dbReference>
<keyword evidence="6" id="KW-0812">Transmembrane</keyword>
<name>A0A2D3WIN8_9BACT</name>
<dbReference type="InterPro" id="IPR006260">
    <property type="entry name" value="TonB/TolA_C"/>
</dbReference>
<keyword evidence="7" id="KW-0653">Protein transport</keyword>
<dbReference type="NCBIfam" id="TIGR01352">
    <property type="entry name" value="tonB_Cterm"/>
    <property type="match status" value="1"/>
</dbReference>
<evidence type="ECO:0000256" key="5">
    <source>
        <dbReference type="ARBA" id="ARBA00022519"/>
    </source>
</evidence>
<dbReference type="InterPro" id="IPR037682">
    <property type="entry name" value="TonB_C"/>
</dbReference>
<dbReference type="PROSITE" id="PS52015">
    <property type="entry name" value="TONB_CTD"/>
    <property type="match status" value="1"/>
</dbReference>
<comment type="caution">
    <text evidence="11">The sequence shown here is derived from an EMBL/GenBank/DDBJ whole genome shotgun (WGS) entry which is preliminary data.</text>
</comment>
<accession>A0A2D3WIN8</accession>
<evidence type="ECO:0000313" key="11">
    <source>
        <dbReference type="EMBL" id="DAB38607.1"/>
    </source>
</evidence>
<dbReference type="SUPFAM" id="SSF74653">
    <property type="entry name" value="TolA/TonB C-terminal domain"/>
    <property type="match status" value="1"/>
</dbReference>
<gene>
    <name evidence="11" type="ORF">CFH83_05210</name>
</gene>
<evidence type="ECO:0000256" key="2">
    <source>
        <dbReference type="ARBA" id="ARBA00006555"/>
    </source>
</evidence>
<evidence type="ECO:0000313" key="12">
    <source>
        <dbReference type="Proteomes" id="UP000228859"/>
    </source>
</evidence>
<feature type="domain" description="TonB C-terminal" evidence="10">
    <location>
        <begin position="135"/>
        <end position="222"/>
    </location>
</feature>
<sequence>MRAPHPFLLSVGIHLTLAALIIGAVSVIHKTLPVITETTSLKVLLHTPKSVLSVPIKSPEPIQKKEEPIPLPKPKQIQMPTPIKTPVLVQSKPIPVAPQTAPTITPSAKAPEITAQAVPKAPPPPPKVEENYAEENLGRIRTILAERLKYPKNAVRLKQQGETTVTFTLDTNRDVSQITITQSSGFELLDDAAKNLIESSASLFPKPSKSVRISVPIAYKLR</sequence>
<dbReference type="RefSeq" id="WP_294895057.1">
    <property type="nucleotide sequence ID" value="NZ_DLUI01000072.1"/>
</dbReference>
<dbReference type="EMBL" id="DLUI01000072">
    <property type="protein sequence ID" value="DAB38607.1"/>
    <property type="molecule type" value="Genomic_DNA"/>
</dbReference>
<dbReference type="GO" id="GO:0031992">
    <property type="term" value="F:energy transducer activity"/>
    <property type="evidence" value="ECO:0007669"/>
    <property type="project" value="TreeGrafter"/>
</dbReference>
<dbReference type="Gene3D" id="3.30.1150.10">
    <property type="match status" value="1"/>
</dbReference>
<organism evidence="11 12">
    <name type="scientific">Sulfuricurvum kujiense</name>
    <dbReference type="NCBI Taxonomy" id="148813"/>
    <lineage>
        <taxon>Bacteria</taxon>
        <taxon>Pseudomonadati</taxon>
        <taxon>Campylobacterota</taxon>
        <taxon>Epsilonproteobacteria</taxon>
        <taxon>Campylobacterales</taxon>
        <taxon>Sulfurimonadaceae</taxon>
        <taxon>Sulfuricurvum</taxon>
    </lineage>
</organism>
<keyword evidence="4" id="KW-1003">Cell membrane</keyword>
<dbReference type="GO" id="GO:0098797">
    <property type="term" value="C:plasma membrane protein complex"/>
    <property type="evidence" value="ECO:0007669"/>
    <property type="project" value="TreeGrafter"/>
</dbReference>
<evidence type="ECO:0000256" key="6">
    <source>
        <dbReference type="ARBA" id="ARBA00022692"/>
    </source>
</evidence>
<evidence type="ECO:0000256" key="9">
    <source>
        <dbReference type="ARBA" id="ARBA00023136"/>
    </source>
</evidence>
<evidence type="ECO:0000256" key="3">
    <source>
        <dbReference type="ARBA" id="ARBA00022448"/>
    </source>
</evidence>
<keyword evidence="3" id="KW-0813">Transport</keyword>
<dbReference type="GO" id="GO:0015031">
    <property type="term" value="P:protein transport"/>
    <property type="evidence" value="ECO:0007669"/>
    <property type="project" value="UniProtKB-KW"/>
</dbReference>
<keyword evidence="5" id="KW-0997">Cell inner membrane</keyword>
<evidence type="ECO:0000256" key="8">
    <source>
        <dbReference type="ARBA" id="ARBA00022989"/>
    </source>
</evidence>
<dbReference type="AlphaFoldDB" id="A0A2D3WIN8"/>
<evidence type="ECO:0000256" key="7">
    <source>
        <dbReference type="ARBA" id="ARBA00022927"/>
    </source>
</evidence>
<comment type="similarity">
    <text evidence="2">Belongs to the TonB family.</text>
</comment>
<evidence type="ECO:0000256" key="4">
    <source>
        <dbReference type="ARBA" id="ARBA00022475"/>
    </source>
</evidence>
<reference evidence="11 12" key="1">
    <citation type="journal article" date="2017" name="Front. Microbiol.">
        <title>Comparative Genomic Analysis of the Class Epsilonproteobacteria and Proposed Reclassification to Epsilonbacteraeota (phyl. nov.).</title>
        <authorList>
            <person name="Waite D.W."/>
            <person name="Vanwonterghem I."/>
            <person name="Rinke C."/>
            <person name="Parks D.H."/>
            <person name="Zhang Y."/>
            <person name="Takai K."/>
            <person name="Sievert S.M."/>
            <person name="Simon J."/>
            <person name="Campbell B.J."/>
            <person name="Hanson T.E."/>
            <person name="Woyke T."/>
            <person name="Klotz M.G."/>
            <person name="Hugenholtz P."/>
        </authorList>
    </citation>
    <scope>NUCLEOTIDE SEQUENCE [LARGE SCALE GENOMIC DNA]</scope>
    <source>
        <strain evidence="11">UBA12443</strain>
    </source>
</reference>
<dbReference type="Proteomes" id="UP000228859">
    <property type="component" value="Unassembled WGS sequence"/>
</dbReference>
<dbReference type="GO" id="GO:0055085">
    <property type="term" value="P:transmembrane transport"/>
    <property type="evidence" value="ECO:0007669"/>
    <property type="project" value="InterPro"/>
</dbReference>
<dbReference type="PANTHER" id="PTHR33446">
    <property type="entry name" value="PROTEIN TONB-RELATED"/>
    <property type="match status" value="1"/>
</dbReference>
<proteinExistence type="inferred from homology"/>
<dbReference type="Pfam" id="PF03544">
    <property type="entry name" value="TonB_C"/>
    <property type="match status" value="1"/>
</dbReference>
<evidence type="ECO:0000259" key="10">
    <source>
        <dbReference type="PROSITE" id="PS52015"/>
    </source>
</evidence>
<evidence type="ECO:0000256" key="1">
    <source>
        <dbReference type="ARBA" id="ARBA00004383"/>
    </source>
</evidence>
<dbReference type="PANTHER" id="PTHR33446:SF2">
    <property type="entry name" value="PROTEIN TONB"/>
    <property type="match status" value="1"/>
</dbReference>
<keyword evidence="8" id="KW-1133">Transmembrane helix</keyword>